<dbReference type="Proteomes" id="UP001142055">
    <property type="component" value="Chromosome 2"/>
</dbReference>
<sequence length="661" mass="74293">MNSQSHLVSSLFAAAAAAEHSTNVGRMFLTDNTCKSNCSGHGDCFNGTCFCEVEYSGGTCNDPNFKYYVSFSTVYYMICVVSFIQLMLCINSEIARQKPRNILRAFQISTQKALYFFICLGTAIRGFYFSSPANSHIGWAESLMSAYYPIVMSGCGLVVCFWAEVFHLNVSVERSRFLSKSFNGFIIFNVVTYSLLLAELVLFVFADPSDSDRGLFLQVFHSIYAIFMLIVVIFFLIYGVEVYFKVRGAFIQNGISLNLDDGSYADMSQLQQSRLGLISQAVLLLITIIFMFSDVFGWLWKDKVPVLSRNYHQVMFRVVEFGVALWFPCVLMEGKNGGSIFQVDEHHGKNGKSKMLNCTGKTIAESELLVDGLANNNNNKTIVKEPSPECWICYESYETKPELGILIQPCSCRGDVSAVHHQCLIRWLMEAYESPNAYVQCKVCNTPYRVEHSSEFICLPSGLSVTHWLKTATIVLIMGISLTGSCMIVKMFSHMYVKTISVGSCILVEYICLRLLGFNLIAAYHRAKFSAIKIIGRKITSQSSSNHHHHHQQQQQQQQQQHAQQPDLYSPQPSTSGLNLKSNKHLTKFQQVKHAKAEVHCQTKLTDQDYNDSMIPNGKIDLLTLRSLSASVDDDDHLCSSILCENSELEWEGDCPKTTSS</sequence>
<keyword evidence="8" id="KW-1185">Reference proteome</keyword>
<dbReference type="PANTHER" id="PTHR20893">
    <property type="entry name" value="LD08641P"/>
    <property type="match status" value="1"/>
</dbReference>
<feature type="compositionally biased region" description="Low complexity" evidence="4">
    <location>
        <begin position="553"/>
        <end position="565"/>
    </location>
</feature>
<evidence type="ECO:0000256" key="5">
    <source>
        <dbReference type="SAM" id="Phobius"/>
    </source>
</evidence>
<feature type="domain" description="RING-CH-type" evidence="6">
    <location>
        <begin position="382"/>
        <end position="451"/>
    </location>
</feature>
<keyword evidence="3" id="KW-0862">Zinc</keyword>
<feature type="transmembrane region" description="Helical" evidence="5">
    <location>
        <begin position="150"/>
        <end position="170"/>
    </location>
</feature>
<keyword evidence="5" id="KW-0812">Transmembrane</keyword>
<protein>
    <recommendedName>
        <fullName evidence="6">RING-CH-type domain-containing protein</fullName>
    </recommendedName>
</protein>
<dbReference type="SUPFAM" id="SSF57850">
    <property type="entry name" value="RING/U-box"/>
    <property type="match status" value="1"/>
</dbReference>
<dbReference type="PANTHER" id="PTHR20893:SF2">
    <property type="entry name" value="LD08641P"/>
    <property type="match status" value="1"/>
</dbReference>
<keyword evidence="1" id="KW-0479">Metal-binding</keyword>
<gene>
    <name evidence="7" type="ORF">RDWZM_006492</name>
</gene>
<feature type="transmembrane region" description="Helical" evidence="5">
    <location>
        <begin position="499"/>
        <end position="524"/>
    </location>
</feature>
<evidence type="ECO:0000256" key="4">
    <source>
        <dbReference type="SAM" id="MobiDB-lite"/>
    </source>
</evidence>
<proteinExistence type="predicted"/>
<evidence type="ECO:0000256" key="2">
    <source>
        <dbReference type="ARBA" id="ARBA00022771"/>
    </source>
</evidence>
<dbReference type="SMART" id="SM00744">
    <property type="entry name" value="RINGv"/>
    <property type="match status" value="1"/>
</dbReference>
<keyword evidence="5" id="KW-0472">Membrane</keyword>
<keyword evidence="5" id="KW-1133">Transmembrane helix</keyword>
<dbReference type="InterPro" id="IPR013083">
    <property type="entry name" value="Znf_RING/FYVE/PHD"/>
</dbReference>
<dbReference type="EMBL" id="JAPWDV010000002">
    <property type="protein sequence ID" value="KAJ6220680.1"/>
    <property type="molecule type" value="Genomic_DNA"/>
</dbReference>
<evidence type="ECO:0000256" key="3">
    <source>
        <dbReference type="ARBA" id="ARBA00022833"/>
    </source>
</evidence>
<feature type="transmembrane region" description="Helical" evidence="5">
    <location>
        <begin position="182"/>
        <end position="206"/>
    </location>
</feature>
<feature type="transmembrane region" description="Helical" evidence="5">
    <location>
        <begin position="277"/>
        <end position="299"/>
    </location>
</feature>
<dbReference type="Gene3D" id="2.60.120.260">
    <property type="entry name" value="Galactose-binding domain-like"/>
    <property type="match status" value="1"/>
</dbReference>
<feature type="region of interest" description="Disordered" evidence="4">
    <location>
        <begin position="543"/>
        <end position="576"/>
    </location>
</feature>
<dbReference type="CDD" id="cd16495">
    <property type="entry name" value="RING_CH-C4HC3_MARCH"/>
    <property type="match status" value="1"/>
</dbReference>
<feature type="transmembrane region" description="Helical" evidence="5">
    <location>
        <begin position="218"/>
        <end position="240"/>
    </location>
</feature>
<evidence type="ECO:0000256" key="1">
    <source>
        <dbReference type="ARBA" id="ARBA00022723"/>
    </source>
</evidence>
<dbReference type="AlphaFoldDB" id="A0A9Q0M7U8"/>
<evidence type="ECO:0000259" key="6">
    <source>
        <dbReference type="PROSITE" id="PS51292"/>
    </source>
</evidence>
<evidence type="ECO:0000313" key="7">
    <source>
        <dbReference type="EMBL" id="KAJ6220680.1"/>
    </source>
</evidence>
<keyword evidence="2" id="KW-0863">Zinc-finger</keyword>
<accession>A0A9Q0M7U8</accession>
<dbReference type="OMA" id="ICYDTDK"/>
<reference evidence="7" key="1">
    <citation type="submission" date="2022-12" db="EMBL/GenBank/DDBJ databases">
        <title>Genome assemblies of Blomia tropicalis.</title>
        <authorList>
            <person name="Cui Y."/>
        </authorList>
    </citation>
    <scope>NUCLEOTIDE SEQUENCE</scope>
    <source>
        <tissue evidence="7">Adult mites</tissue>
    </source>
</reference>
<feature type="transmembrane region" description="Helical" evidence="5">
    <location>
        <begin position="73"/>
        <end position="92"/>
    </location>
</feature>
<dbReference type="PROSITE" id="PS51292">
    <property type="entry name" value="ZF_RING_CH"/>
    <property type="match status" value="1"/>
</dbReference>
<dbReference type="InterPro" id="IPR011016">
    <property type="entry name" value="Znf_RING-CH"/>
</dbReference>
<feature type="transmembrane region" description="Helical" evidence="5">
    <location>
        <begin position="474"/>
        <end position="493"/>
    </location>
</feature>
<dbReference type="GO" id="GO:0008270">
    <property type="term" value="F:zinc ion binding"/>
    <property type="evidence" value="ECO:0007669"/>
    <property type="project" value="UniProtKB-KW"/>
</dbReference>
<organism evidence="7 8">
    <name type="scientific">Blomia tropicalis</name>
    <name type="common">Mite</name>
    <dbReference type="NCBI Taxonomy" id="40697"/>
    <lineage>
        <taxon>Eukaryota</taxon>
        <taxon>Metazoa</taxon>
        <taxon>Ecdysozoa</taxon>
        <taxon>Arthropoda</taxon>
        <taxon>Chelicerata</taxon>
        <taxon>Arachnida</taxon>
        <taxon>Acari</taxon>
        <taxon>Acariformes</taxon>
        <taxon>Sarcoptiformes</taxon>
        <taxon>Astigmata</taxon>
        <taxon>Glycyphagoidea</taxon>
        <taxon>Echimyopodidae</taxon>
        <taxon>Blomia</taxon>
    </lineage>
</organism>
<evidence type="ECO:0000313" key="8">
    <source>
        <dbReference type="Proteomes" id="UP001142055"/>
    </source>
</evidence>
<feature type="transmembrane region" description="Helical" evidence="5">
    <location>
        <begin position="311"/>
        <end position="331"/>
    </location>
</feature>
<feature type="transmembrane region" description="Helical" evidence="5">
    <location>
        <begin position="113"/>
        <end position="130"/>
    </location>
</feature>
<comment type="caution">
    <text evidence="7">The sequence shown here is derived from an EMBL/GenBank/DDBJ whole genome shotgun (WGS) entry which is preliminary data.</text>
</comment>
<name>A0A9Q0M7U8_BLOTA</name>
<dbReference type="Gene3D" id="3.30.40.10">
    <property type="entry name" value="Zinc/RING finger domain, C3HC4 (zinc finger)"/>
    <property type="match status" value="1"/>
</dbReference>
<dbReference type="Pfam" id="PF12906">
    <property type="entry name" value="RINGv"/>
    <property type="match status" value="1"/>
</dbReference>